<evidence type="ECO:0000256" key="2">
    <source>
        <dbReference type="PROSITE-ProRule" id="PRU00176"/>
    </source>
</evidence>
<evidence type="ECO:0000256" key="3">
    <source>
        <dbReference type="SAM" id="MobiDB-lite"/>
    </source>
</evidence>
<dbReference type="PANTHER" id="PTHR22792">
    <property type="entry name" value="LUPUS LA PROTEIN-RELATED"/>
    <property type="match status" value="1"/>
</dbReference>
<dbReference type="SUPFAM" id="SSF46785">
    <property type="entry name" value="Winged helix' DNA-binding domain"/>
    <property type="match status" value="1"/>
</dbReference>
<evidence type="ECO:0000259" key="4">
    <source>
        <dbReference type="PROSITE" id="PS50102"/>
    </source>
</evidence>
<gene>
    <name evidence="5" type="ORF">F3Y22_tig00004035pilonHSYRG00016</name>
</gene>
<organism evidence="5 6">
    <name type="scientific">Hibiscus syriacus</name>
    <name type="common">Rose of Sharon</name>
    <dbReference type="NCBI Taxonomy" id="106335"/>
    <lineage>
        <taxon>Eukaryota</taxon>
        <taxon>Viridiplantae</taxon>
        <taxon>Streptophyta</taxon>
        <taxon>Embryophyta</taxon>
        <taxon>Tracheophyta</taxon>
        <taxon>Spermatophyta</taxon>
        <taxon>Magnoliopsida</taxon>
        <taxon>eudicotyledons</taxon>
        <taxon>Gunneridae</taxon>
        <taxon>Pentapetalae</taxon>
        <taxon>rosids</taxon>
        <taxon>malvids</taxon>
        <taxon>Malvales</taxon>
        <taxon>Malvaceae</taxon>
        <taxon>Malvoideae</taxon>
        <taxon>Hibiscus</taxon>
    </lineage>
</organism>
<dbReference type="InterPro" id="IPR012677">
    <property type="entry name" value="Nucleotide-bd_a/b_plait_sf"/>
</dbReference>
<dbReference type="Proteomes" id="UP000436088">
    <property type="component" value="Unassembled WGS sequence"/>
</dbReference>
<keyword evidence="5" id="KW-0560">Oxidoreductase</keyword>
<feature type="compositionally biased region" description="Polar residues" evidence="3">
    <location>
        <begin position="332"/>
        <end position="354"/>
    </location>
</feature>
<evidence type="ECO:0000313" key="5">
    <source>
        <dbReference type="EMBL" id="KAE8728971.1"/>
    </source>
</evidence>
<dbReference type="SMART" id="SM00360">
    <property type="entry name" value="RRM"/>
    <property type="match status" value="1"/>
</dbReference>
<dbReference type="InterPro" id="IPR035979">
    <property type="entry name" value="RBD_domain_sf"/>
</dbReference>
<dbReference type="InterPro" id="IPR006630">
    <property type="entry name" value="La_HTH"/>
</dbReference>
<comment type="caution">
    <text evidence="5">The sequence shown here is derived from an EMBL/GenBank/DDBJ whole genome shotgun (WGS) entry which is preliminary data.</text>
</comment>
<feature type="compositionally biased region" description="Basic residues" evidence="3">
    <location>
        <begin position="359"/>
        <end position="369"/>
    </location>
</feature>
<dbReference type="InterPro" id="IPR036390">
    <property type="entry name" value="WH_DNA-bd_sf"/>
</dbReference>
<dbReference type="AlphaFoldDB" id="A0A6A3CNN7"/>
<dbReference type="InterPro" id="IPR045180">
    <property type="entry name" value="La_dom_prot"/>
</dbReference>
<dbReference type="InterPro" id="IPR000504">
    <property type="entry name" value="RRM_dom"/>
</dbReference>
<sequence>MAQAQPEENPGKEAQENIETKDAMALTVKTNAICSSSSTSGVSFKFIAYAPEFVPRSQTQVPIPASYYYPCFHYIGGSGADAAAGSSDWFFVDDQDRSTCSISNPNPHCSSKNVPADDLRMKIVKQVEYQLMPISLIASTKKIKSLVNGNQFLAQALRSSSKLVISFVSLVFSDSSQTDNTIDLRGSCNYFCSFSCASKVVSADGKKVRRKHPFTEKDREEMQSRTIVIENLPEDHSHQNLDKIFNVVGSVKNIRICHPLESYSSNSKTDFSKRSKLHAFVEFDSAQGAKKDVEKFNDERNWRKGLRVRLLLGLTPKSVLKSRKSDEDDSLVNENSDNTSQPSNTELTEDTSAVDSKRGRGKGQGKGRGRVQNPRLASSPAPNNAVQCEGSSKQMRKSPRMPDGTKGFTMGRGKPLASRVK</sequence>
<dbReference type="Pfam" id="PF00076">
    <property type="entry name" value="RRM_1"/>
    <property type="match status" value="1"/>
</dbReference>
<accession>A0A6A3CNN7</accession>
<dbReference type="EMBL" id="VEPZ02000242">
    <property type="protein sequence ID" value="KAE8728971.1"/>
    <property type="molecule type" value="Genomic_DNA"/>
</dbReference>
<keyword evidence="1 2" id="KW-0694">RNA-binding</keyword>
<dbReference type="SUPFAM" id="SSF54928">
    <property type="entry name" value="RNA-binding domain, RBD"/>
    <property type="match status" value="1"/>
</dbReference>
<dbReference type="Gene3D" id="1.10.10.10">
    <property type="entry name" value="Winged helix-like DNA-binding domain superfamily/Winged helix DNA-binding domain"/>
    <property type="match status" value="1"/>
</dbReference>
<dbReference type="SMART" id="SM00715">
    <property type="entry name" value="LA"/>
    <property type="match status" value="1"/>
</dbReference>
<name>A0A6A3CNN7_HIBSY</name>
<dbReference type="PROSITE" id="PS50102">
    <property type="entry name" value="RRM"/>
    <property type="match status" value="1"/>
</dbReference>
<feature type="region of interest" description="Disordered" evidence="3">
    <location>
        <begin position="321"/>
        <end position="421"/>
    </location>
</feature>
<keyword evidence="5" id="KW-0575">Peroxidase</keyword>
<keyword evidence="6" id="KW-1185">Reference proteome</keyword>
<dbReference type="InterPro" id="IPR036388">
    <property type="entry name" value="WH-like_DNA-bd_sf"/>
</dbReference>
<evidence type="ECO:0000256" key="1">
    <source>
        <dbReference type="ARBA" id="ARBA00022884"/>
    </source>
</evidence>
<protein>
    <submittedName>
        <fullName evidence="5">Peroxidase superfamily protein</fullName>
    </submittedName>
</protein>
<evidence type="ECO:0000313" key="6">
    <source>
        <dbReference type="Proteomes" id="UP000436088"/>
    </source>
</evidence>
<dbReference type="GO" id="GO:0004601">
    <property type="term" value="F:peroxidase activity"/>
    <property type="evidence" value="ECO:0007669"/>
    <property type="project" value="UniProtKB-KW"/>
</dbReference>
<dbReference type="Gene3D" id="3.30.70.330">
    <property type="match status" value="1"/>
</dbReference>
<feature type="compositionally biased region" description="Polar residues" evidence="3">
    <location>
        <begin position="380"/>
        <end position="393"/>
    </location>
</feature>
<feature type="domain" description="RRM" evidence="4">
    <location>
        <begin position="225"/>
        <end position="315"/>
    </location>
</feature>
<dbReference type="GO" id="GO:0003723">
    <property type="term" value="F:RNA binding"/>
    <property type="evidence" value="ECO:0007669"/>
    <property type="project" value="UniProtKB-UniRule"/>
</dbReference>
<proteinExistence type="predicted"/>
<dbReference type="PANTHER" id="PTHR22792:SF62">
    <property type="entry name" value="LA-RELATED PROTEIN 7"/>
    <property type="match status" value="1"/>
</dbReference>
<reference evidence="5" key="1">
    <citation type="submission" date="2019-09" db="EMBL/GenBank/DDBJ databases">
        <title>Draft genome information of white flower Hibiscus syriacus.</title>
        <authorList>
            <person name="Kim Y.-M."/>
        </authorList>
    </citation>
    <scope>NUCLEOTIDE SEQUENCE [LARGE SCALE GENOMIC DNA]</scope>
    <source>
        <strain evidence="5">YM2019G1</strain>
    </source>
</reference>